<feature type="region of interest" description="Disordered" evidence="1">
    <location>
        <begin position="434"/>
        <end position="484"/>
    </location>
</feature>
<organism evidence="3 4">
    <name type="scientific">Paenibacillus lutimineralis</name>
    <dbReference type="NCBI Taxonomy" id="2707005"/>
    <lineage>
        <taxon>Bacteria</taxon>
        <taxon>Bacillati</taxon>
        <taxon>Bacillota</taxon>
        <taxon>Bacilli</taxon>
        <taxon>Bacillales</taxon>
        <taxon>Paenibacillaceae</taxon>
        <taxon>Paenibacillus</taxon>
    </lineage>
</organism>
<feature type="transmembrane region" description="Helical" evidence="2">
    <location>
        <begin position="30"/>
        <end position="52"/>
    </location>
</feature>
<keyword evidence="2" id="KW-0812">Transmembrane</keyword>
<sequence length="484" mass="52396">MKSLARTLARMTSVSPSGVRRRLARRMDKWLSHNNIVKIIALVFSIILWAMVHIDSGTTIVTTTPDLKPKAINNVNIQVTGFDTDRYVLYDLNPDKVRLEVKGRKTDLTTNFSNYKVKLNLKDVGPGTFTLPLTTELPPGVQAVSIDPAYVKVTIEEKRTKEIPVSIITKGVPEKGFEVGTPISTLEMVKVTLPESEIDDLQKVQGIVDITGLNDSLKGKSVKLVAYDKQGEVMRNAEISPESVDVDIPFNKTYKNIPLEVRQSGQLPEGYVLAGVDTDVKGVVVYGPKEAMEKITAYPVTVNLNNYNGNPETKYTVNLTPPEGFEKIEPSSVQVTIKVESASQKVIDNIPISLTNLGANLTARFIQPSDKKLSLTVMGTSEQLSGLKVKDITLEADLSKMGAGIHSVPLKVTLPNYVKLVESGTALEIEVELTEKDSHPATTDPEGPPSHNTDGTDTGPSNGTGDSGATESNIGNNSESDSGG</sequence>
<reference evidence="4" key="1">
    <citation type="submission" date="2018-12" db="EMBL/GenBank/DDBJ databases">
        <title>Complete genome sequence of Paenibacillus sp. MBLB1234.</title>
        <authorList>
            <person name="Nam Y.-D."/>
            <person name="Kang J."/>
            <person name="Chung W.-H."/>
            <person name="Park Y.S."/>
        </authorList>
    </citation>
    <scope>NUCLEOTIDE SEQUENCE [LARGE SCALE GENOMIC DNA]</scope>
    <source>
        <strain evidence="4">MBLB1234</strain>
    </source>
</reference>
<dbReference type="Gene3D" id="2.170.120.30">
    <property type="match status" value="2"/>
</dbReference>
<dbReference type="OrthoDB" id="1013291at2"/>
<dbReference type="InterPro" id="IPR012505">
    <property type="entry name" value="YbbR"/>
</dbReference>
<dbReference type="EMBL" id="CP034346">
    <property type="protein sequence ID" value="AZS17359.1"/>
    <property type="molecule type" value="Genomic_DNA"/>
</dbReference>
<keyword evidence="2" id="KW-1133">Transmembrane helix</keyword>
<feature type="compositionally biased region" description="Polar residues" evidence="1">
    <location>
        <begin position="450"/>
        <end position="484"/>
    </location>
</feature>
<dbReference type="Pfam" id="PF07949">
    <property type="entry name" value="YbbR"/>
    <property type="match status" value="3"/>
</dbReference>
<dbReference type="PANTHER" id="PTHR37804:SF1">
    <property type="entry name" value="CDAA REGULATORY PROTEIN CDAR"/>
    <property type="match status" value="1"/>
</dbReference>
<proteinExistence type="predicted"/>
<evidence type="ECO:0000256" key="1">
    <source>
        <dbReference type="SAM" id="MobiDB-lite"/>
    </source>
</evidence>
<protein>
    <recommendedName>
        <fullName evidence="5">YbbR-like domain-containing protein</fullName>
    </recommendedName>
</protein>
<dbReference type="KEGG" id="plut:EI981_24960"/>
<dbReference type="AlphaFoldDB" id="A0A3Q9IEN0"/>
<accession>A0A3Q9IEN0</accession>
<dbReference type="PANTHER" id="PTHR37804">
    <property type="entry name" value="CDAA REGULATORY PROTEIN CDAR"/>
    <property type="match status" value="1"/>
</dbReference>
<evidence type="ECO:0000313" key="4">
    <source>
        <dbReference type="Proteomes" id="UP000270678"/>
    </source>
</evidence>
<dbReference type="Proteomes" id="UP000270678">
    <property type="component" value="Chromosome"/>
</dbReference>
<evidence type="ECO:0000256" key="2">
    <source>
        <dbReference type="SAM" id="Phobius"/>
    </source>
</evidence>
<dbReference type="InterPro" id="IPR053154">
    <property type="entry name" value="c-di-AMP_regulator"/>
</dbReference>
<keyword evidence="2" id="KW-0472">Membrane</keyword>
<name>A0A3Q9IEN0_9BACL</name>
<keyword evidence="4" id="KW-1185">Reference proteome</keyword>
<dbReference type="Gene3D" id="2.170.120.40">
    <property type="entry name" value="YbbR-like domain"/>
    <property type="match status" value="2"/>
</dbReference>
<evidence type="ECO:0000313" key="3">
    <source>
        <dbReference type="EMBL" id="AZS17359.1"/>
    </source>
</evidence>
<gene>
    <name evidence="3" type="ORF">EI981_24960</name>
</gene>
<evidence type="ECO:0008006" key="5">
    <source>
        <dbReference type="Google" id="ProtNLM"/>
    </source>
</evidence>